<gene>
    <name evidence="5" type="primary">sqt-1</name>
    <name evidence="5" type="ORF">Tcan_08731</name>
</gene>
<feature type="region of interest" description="Disordered" evidence="2">
    <location>
        <begin position="213"/>
        <end position="238"/>
    </location>
</feature>
<evidence type="ECO:0000313" key="6">
    <source>
        <dbReference type="Proteomes" id="UP000031036"/>
    </source>
</evidence>
<feature type="compositionally biased region" description="Low complexity" evidence="2">
    <location>
        <begin position="368"/>
        <end position="380"/>
    </location>
</feature>
<dbReference type="Pfam" id="PF01391">
    <property type="entry name" value="Collagen"/>
    <property type="match status" value="2"/>
</dbReference>
<dbReference type="PANTHER" id="PTHR24637:SF328">
    <property type="entry name" value="NEMATODE CUTICLE COLLAGEN N-TERMINAL DOMAIN-CONTAINING PROTEIN"/>
    <property type="match status" value="1"/>
</dbReference>
<name>A0A0B2VAE0_TOXCA</name>
<evidence type="ECO:0000256" key="3">
    <source>
        <dbReference type="SAM" id="Phobius"/>
    </source>
</evidence>
<reference evidence="5 6" key="1">
    <citation type="submission" date="2014-11" db="EMBL/GenBank/DDBJ databases">
        <title>Genetic blueprint of the zoonotic pathogen Toxocara canis.</title>
        <authorList>
            <person name="Zhu X.-Q."/>
            <person name="Korhonen P.K."/>
            <person name="Cai H."/>
            <person name="Young N.D."/>
            <person name="Nejsum P."/>
            <person name="von Samson-Himmelstjerna G."/>
            <person name="Boag P.R."/>
            <person name="Tan P."/>
            <person name="Li Q."/>
            <person name="Min J."/>
            <person name="Yang Y."/>
            <person name="Wang X."/>
            <person name="Fang X."/>
            <person name="Hall R.S."/>
            <person name="Hofmann A."/>
            <person name="Sternberg P.W."/>
            <person name="Jex A.R."/>
            <person name="Gasser R.B."/>
        </authorList>
    </citation>
    <scope>NUCLEOTIDE SEQUENCE [LARGE SCALE GENOMIC DNA]</scope>
    <source>
        <strain evidence="5">PN_DK_2014</strain>
    </source>
</reference>
<keyword evidence="3" id="KW-0812">Transmembrane</keyword>
<proteinExistence type="predicted"/>
<dbReference type="InterPro" id="IPR002486">
    <property type="entry name" value="Col_cuticle_N"/>
</dbReference>
<feature type="region of interest" description="Disordered" evidence="2">
    <location>
        <begin position="256"/>
        <end position="380"/>
    </location>
</feature>
<dbReference type="OMA" id="NENFWIP"/>
<dbReference type="Pfam" id="PF01484">
    <property type="entry name" value="Col_cuticle_N"/>
    <property type="match status" value="1"/>
</dbReference>
<organism evidence="5 6">
    <name type="scientific">Toxocara canis</name>
    <name type="common">Canine roundworm</name>
    <dbReference type="NCBI Taxonomy" id="6265"/>
    <lineage>
        <taxon>Eukaryota</taxon>
        <taxon>Metazoa</taxon>
        <taxon>Ecdysozoa</taxon>
        <taxon>Nematoda</taxon>
        <taxon>Chromadorea</taxon>
        <taxon>Rhabditida</taxon>
        <taxon>Spirurina</taxon>
        <taxon>Ascaridomorpha</taxon>
        <taxon>Ascaridoidea</taxon>
        <taxon>Toxocaridae</taxon>
        <taxon>Toxocara</taxon>
    </lineage>
</organism>
<dbReference type="AlphaFoldDB" id="A0A0B2VAE0"/>
<dbReference type="SMART" id="SM01088">
    <property type="entry name" value="Col_cuticle_N"/>
    <property type="match status" value="1"/>
</dbReference>
<dbReference type="EMBL" id="JPKZ01001742">
    <property type="protein sequence ID" value="KHN80446.1"/>
    <property type="molecule type" value="Genomic_DNA"/>
</dbReference>
<dbReference type="Gene3D" id="1.20.5.320">
    <property type="entry name" value="6-Phosphogluconate Dehydrogenase, domain 3"/>
    <property type="match status" value="1"/>
</dbReference>
<dbReference type="Proteomes" id="UP000031036">
    <property type="component" value="Unassembled WGS sequence"/>
</dbReference>
<comment type="caution">
    <text evidence="5">The sequence shown here is derived from an EMBL/GenBank/DDBJ whole genome shotgun (WGS) entry which is preliminary data.</text>
</comment>
<sequence>MGSCRSQLFSRFTSISPLRDGRVVGVYMSSRGIPDGQLSGIVAITLSALAIVFTFISVPMLIAKLNEMQLKAVNDMQGFKKRSDQLWNDIQQIHNLLTPKHHAAALTADILNSFETNQSLHATLIDNFNENFWIPRIRRTKKKLISTKSTRAGLQLLDGELRPAKKKKTSGKTGDGSKFTDYMTGYGVPPSRSIETEYYGNLGGEIDHCEGPAGPPGEAGLDGIEGEPGRDGLPGQDGNTLYQNEDSCYICPQGESGLPGMPGPPGAPGEKGEIGSPGEEGIRGKDSNTRGPPGDIGLPGVKGTPGIRGPSGPTVASGLGLRGPPGPPGQPGPRGMTGFSGLNGLSEAGPDGPSGPRGTPGMDGVAGLEGPTGETGFPGEDAGYCSCPKRTKFVGRYMFGRDSVLQEASGERKRIIGQMRRKAMAAQNAVQPLPITSGHTLKKNRKNSLVSFTMRNLGQMPIDGSPAVKKLF</sequence>
<feature type="transmembrane region" description="Helical" evidence="3">
    <location>
        <begin position="38"/>
        <end position="62"/>
    </location>
</feature>
<keyword evidence="1" id="KW-0677">Repeat</keyword>
<keyword evidence="5" id="KW-0176">Collagen</keyword>
<protein>
    <submittedName>
        <fullName evidence="5">Cuticle collagen sqt-1</fullName>
    </submittedName>
</protein>
<accession>A0A0B2VAE0</accession>
<evidence type="ECO:0000256" key="2">
    <source>
        <dbReference type="SAM" id="MobiDB-lite"/>
    </source>
</evidence>
<keyword evidence="6" id="KW-1185">Reference proteome</keyword>
<dbReference type="InterPro" id="IPR008160">
    <property type="entry name" value="Collagen"/>
</dbReference>
<feature type="domain" description="Nematode cuticle collagen N-terminal" evidence="4">
    <location>
        <begin position="38"/>
        <end position="90"/>
    </location>
</feature>
<evidence type="ECO:0000256" key="1">
    <source>
        <dbReference type="ARBA" id="ARBA00022737"/>
    </source>
</evidence>
<evidence type="ECO:0000313" key="5">
    <source>
        <dbReference type="EMBL" id="KHN80446.1"/>
    </source>
</evidence>
<dbReference type="GO" id="GO:0005581">
    <property type="term" value="C:collagen trimer"/>
    <property type="evidence" value="ECO:0007669"/>
    <property type="project" value="UniProtKB-KW"/>
</dbReference>
<keyword evidence="3" id="KW-0472">Membrane</keyword>
<dbReference type="PANTHER" id="PTHR24637">
    <property type="entry name" value="COLLAGEN"/>
    <property type="match status" value="1"/>
</dbReference>
<evidence type="ECO:0000259" key="4">
    <source>
        <dbReference type="SMART" id="SM01088"/>
    </source>
</evidence>
<keyword evidence="3" id="KW-1133">Transmembrane helix</keyword>
<dbReference type="STRING" id="6265.A0A0B2VAE0"/>
<dbReference type="OrthoDB" id="5983381at2759"/>
<dbReference type="GO" id="GO:0042302">
    <property type="term" value="F:structural constituent of cuticle"/>
    <property type="evidence" value="ECO:0007669"/>
    <property type="project" value="InterPro"/>
</dbReference>